<keyword evidence="7" id="KW-0732">Signal</keyword>
<dbReference type="Proteomes" id="UP000332933">
    <property type="component" value="Unassembled WGS sequence"/>
</dbReference>
<keyword evidence="2 4" id="KW-0863">Zinc-finger</keyword>
<dbReference type="Gene3D" id="3.80.10.10">
    <property type="entry name" value="Ribonuclease Inhibitor"/>
    <property type="match status" value="1"/>
</dbReference>
<accession>A0A485KA75</accession>
<feature type="transmembrane region" description="Helical" evidence="6">
    <location>
        <begin position="368"/>
        <end position="388"/>
    </location>
</feature>
<dbReference type="EMBL" id="CAADRA010000302">
    <property type="protein sequence ID" value="VFT79685.1"/>
    <property type="molecule type" value="Genomic_DNA"/>
</dbReference>
<dbReference type="EMBL" id="VJMH01000302">
    <property type="protein sequence ID" value="KAF0717110.1"/>
    <property type="molecule type" value="Genomic_DNA"/>
</dbReference>
<dbReference type="SUPFAM" id="SSF52047">
    <property type="entry name" value="RNI-like"/>
    <property type="match status" value="1"/>
</dbReference>
<organism evidence="10 11">
    <name type="scientific">Aphanomyces stellatus</name>
    <dbReference type="NCBI Taxonomy" id="120398"/>
    <lineage>
        <taxon>Eukaryota</taxon>
        <taxon>Sar</taxon>
        <taxon>Stramenopiles</taxon>
        <taxon>Oomycota</taxon>
        <taxon>Saprolegniomycetes</taxon>
        <taxon>Saprolegniales</taxon>
        <taxon>Verrucalvaceae</taxon>
        <taxon>Aphanomyces</taxon>
    </lineage>
</organism>
<feature type="signal peptide" evidence="7">
    <location>
        <begin position="1"/>
        <end position="18"/>
    </location>
</feature>
<evidence type="ECO:0000256" key="3">
    <source>
        <dbReference type="ARBA" id="ARBA00022833"/>
    </source>
</evidence>
<dbReference type="PANTHER" id="PTHR46858:SF5">
    <property type="entry name" value="E3 UBIQUITIN-PROTEIN LIGASE APD1-RELATED"/>
    <property type="match status" value="1"/>
</dbReference>
<evidence type="ECO:0000256" key="7">
    <source>
        <dbReference type="SAM" id="SignalP"/>
    </source>
</evidence>
<dbReference type="SUPFAM" id="SSF57850">
    <property type="entry name" value="RING/U-box"/>
    <property type="match status" value="1"/>
</dbReference>
<feature type="region of interest" description="Disordered" evidence="5">
    <location>
        <begin position="396"/>
        <end position="416"/>
    </location>
</feature>
<feature type="compositionally biased region" description="Polar residues" evidence="5">
    <location>
        <begin position="405"/>
        <end position="416"/>
    </location>
</feature>
<keyword evidence="11" id="KW-1185">Reference proteome</keyword>
<dbReference type="PANTHER" id="PTHR46858">
    <property type="entry name" value="OS05G0521000 PROTEIN"/>
    <property type="match status" value="1"/>
</dbReference>
<keyword evidence="6" id="KW-1133">Transmembrane helix</keyword>
<dbReference type="OrthoDB" id="10038642at2759"/>
<proteinExistence type="predicted"/>
<dbReference type="GO" id="GO:0061630">
    <property type="term" value="F:ubiquitin protein ligase activity"/>
    <property type="evidence" value="ECO:0007669"/>
    <property type="project" value="TreeGrafter"/>
</dbReference>
<reference evidence="10 11" key="1">
    <citation type="submission" date="2019-03" db="EMBL/GenBank/DDBJ databases">
        <authorList>
            <person name="Gaulin E."/>
            <person name="Dumas B."/>
        </authorList>
    </citation>
    <scope>NUCLEOTIDE SEQUENCE [LARGE SCALE GENOMIC DNA]</scope>
    <source>
        <strain evidence="10">CBS 568.67</strain>
    </source>
</reference>
<keyword evidence="3" id="KW-0862">Zinc</keyword>
<feature type="domain" description="RING-type" evidence="8">
    <location>
        <begin position="531"/>
        <end position="571"/>
    </location>
</feature>
<evidence type="ECO:0000256" key="5">
    <source>
        <dbReference type="SAM" id="MobiDB-lite"/>
    </source>
</evidence>
<evidence type="ECO:0000256" key="4">
    <source>
        <dbReference type="PROSITE-ProRule" id="PRU00175"/>
    </source>
</evidence>
<evidence type="ECO:0000259" key="8">
    <source>
        <dbReference type="PROSITE" id="PS50089"/>
    </source>
</evidence>
<dbReference type="Gene3D" id="3.30.40.10">
    <property type="entry name" value="Zinc/RING finger domain, C3HC4 (zinc finger)"/>
    <property type="match status" value="1"/>
</dbReference>
<dbReference type="GO" id="GO:0008270">
    <property type="term" value="F:zinc ion binding"/>
    <property type="evidence" value="ECO:0007669"/>
    <property type="project" value="UniProtKB-KW"/>
</dbReference>
<dbReference type="InterPro" id="IPR032675">
    <property type="entry name" value="LRR_dom_sf"/>
</dbReference>
<keyword evidence="6" id="KW-0472">Membrane</keyword>
<gene>
    <name evidence="10" type="primary">Aste57867_2486</name>
    <name evidence="9" type="ORF">As57867_002479</name>
    <name evidence="10" type="ORF">ASTE57867_2486</name>
</gene>
<dbReference type="GO" id="GO:0016567">
    <property type="term" value="P:protein ubiquitination"/>
    <property type="evidence" value="ECO:0007669"/>
    <property type="project" value="TreeGrafter"/>
</dbReference>
<name>A0A485KA75_9STRA</name>
<keyword evidence="1" id="KW-0479">Metal-binding</keyword>
<evidence type="ECO:0000256" key="6">
    <source>
        <dbReference type="SAM" id="Phobius"/>
    </source>
</evidence>
<evidence type="ECO:0000313" key="9">
    <source>
        <dbReference type="EMBL" id="KAF0717110.1"/>
    </source>
</evidence>
<dbReference type="AlphaFoldDB" id="A0A485KA75"/>
<dbReference type="InterPro" id="IPR013083">
    <property type="entry name" value="Znf_RING/FYVE/PHD"/>
</dbReference>
<evidence type="ECO:0000313" key="10">
    <source>
        <dbReference type="EMBL" id="VFT79685.1"/>
    </source>
</evidence>
<evidence type="ECO:0000313" key="11">
    <source>
        <dbReference type="Proteomes" id="UP000332933"/>
    </source>
</evidence>
<keyword evidence="6" id="KW-0812">Transmembrane</keyword>
<evidence type="ECO:0000256" key="2">
    <source>
        <dbReference type="ARBA" id="ARBA00022771"/>
    </source>
</evidence>
<dbReference type="PROSITE" id="PS50089">
    <property type="entry name" value="ZF_RING_2"/>
    <property type="match status" value="1"/>
</dbReference>
<dbReference type="Pfam" id="PF13920">
    <property type="entry name" value="zf-C3HC4_3"/>
    <property type="match status" value="1"/>
</dbReference>
<sequence length="583" mass="65006">MLGCACFFAVVLVRLATAATTCPYANLPRAVTSVRVWDEALCSPKSLVWFQICVVDKTTCMQLVDTEAYQAVGDLSKSNHSYVQIESKGSQPMDFSMAVWSNSTTTLYEKEKSMGLPSITRSFQGFPLNASIPSTFQWPKKLTQLWFTFMTYSEIAWPSTLRTLNVQDVADFTFPSTFPVQLEEIVLKYMTNFKFPSNFPPALTRLIVSDVELQAQPLIQFPSTIQLLSVTKCSWFKTTHFSAPLSRLALDTTDITELTLSGVSNLWLSSNGNLTRLKTLQEGRPLQQVAIENMNIKSWTMDTDTFTMLQNTASPRQNFSKTNITIDDASECIRNKGTVRQLFDKDTSGGDYVFTVCVTTQRLSAKTLGGIVAVVVVSSALATFLFYARRQSQTKQSGMPRLQPLKSTHSSGASSQNVEYTHKTDLWSDNSFESGQHLSPSAPQQNWTFFALEYSNEEPSVPIYSPSLRQFRPKANNDIACRAQKEVDVSVETGAAESIGPAMAPLISHQNERASKWPTKVDSNQDRPHHCIVCSDGPQNAACVPCGHNAICMTCAKNILQQRERQCPVCHHHIQEVMRIFHG</sequence>
<reference evidence="9" key="2">
    <citation type="submission" date="2019-06" db="EMBL/GenBank/DDBJ databases">
        <title>Genomics analysis of Aphanomyces spp. identifies a new class of oomycete effector associated with host adaptation.</title>
        <authorList>
            <person name="Gaulin E."/>
        </authorList>
    </citation>
    <scope>NUCLEOTIDE SEQUENCE</scope>
    <source>
        <strain evidence="9">CBS 578.67</strain>
    </source>
</reference>
<dbReference type="InterPro" id="IPR001841">
    <property type="entry name" value="Znf_RING"/>
</dbReference>
<protein>
    <submittedName>
        <fullName evidence="10">Aste57867_2486 protein</fullName>
    </submittedName>
</protein>
<feature type="chain" id="PRO_5033436694" evidence="7">
    <location>
        <begin position="19"/>
        <end position="583"/>
    </location>
</feature>
<evidence type="ECO:0000256" key="1">
    <source>
        <dbReference type="ARBA" id="ARBA00022723"/>
    </source>
</evidence>